<dbReference type="InterPro" id="IPR050261">
    <property type="entry name" value="FrsA_esterase"/>
</dbReference>
<accession>A0A5C6M6R8</accession>
<gene>
    <name evidence="3" type="ORF">E3A20_10210</name>
</gene>
<dbReference type="SUPFAM" id="SSF53474">
    <property type="entry name" value="alpha/beta-Hydrolases"/>
    <property type="match status" value="2"/>
</dbReference>
<name>A0A5C6M6R8_9PLAN</name>
<feature type="signal peptide" evidence="1">
    <location>
        <begin position="1"/>
        <end position="25"/>
    </location>
</feature>
<reference evidence="3 4" key="1">
    <citation type="submission" date="2019-08" db="EMBL/GenBank/DDBJ databases">
        <title>100 year-old enigma solved: identification of Planctomyces bekefii, the type genus and species of the phylum Planctomycetes.</title>
        <authorList>
            <person name="Svetlana D.N."/>
            <person name="Overmann J."/>
        </authorList>
    </citation>
    <scope>NUCLEOTIDE SEQUENCE [LARGE SCALE GENOMIC DNA]</scope>
    <source>
        <strain evidence="3">Phe10_nw2017</strain>
    </source>
</reference>
<evidence type="ECO:0000259" key="2">
    <source>
        <dbReference type="Pfam" id="PF05448"/>
    </source>
</evidence>
<dbReference type="PANTHER" id="PTHR22946">
    <property type="entry name" value="DIENELACTONE HYDROLASE DOMAIN-CONTAINING PROTEIN-RELATED"/>
    <property type="match status" value="1"/>
</dbReference>
<sequence>MLLSLLALTALLCTLALPLAATATADELQCLSPHEAAAVALYPQLQQQALLACDRRDLAWAALKTTDDVQQWVSSRRQFFLEQLGPLPARTPLNARTVRTIQADGYKIECVIFDSQPGHRITANLYLPAAAGPVPAVVVSSGHSRTAKTADYNQRFALQMVRLGMAALCFDPIGQGERSQVLNDQHGPEHEGTTTEHFLVGVGSILVGRNTATYRLHDAMRAVDYVCSRSEIDPQRIGFTGCSGGGTMTSYVMALDERIACAAPACYISTFRRLIETIGPQDAEQNVFGQVAFGLDHPDYLLLRAPKPTLISSTTQDFFDIDGSWQAFRQAKRTWGILGYPERVDLVEMAGTHGVQPQNLATIGHWFQRWLLQSDKAVAIETFAVRKEQELLCTEQGHLLLLPGEKSVFDLNAAVAAELAQQRQQKFAARTAAQLQQTIRDVLKLRPSDQRQPPVMEDRGRVIRTGYHIDRLVLKTDQGHLIPGLTWHPPVPSDEAYLYLHDAGKTGAGQPGGAIEKLVQAGFAVVSVDLRNQGELQSGSASPLLTDWKTFYLAYLLGDSLVAKRVEDVLNSADFVAYYQKPRQQPRRVHLVAEGQSGIVALHAAALHPELFASVTLKQTPALWTSIVGSSSPAGQLDSTVHGVLRYWDLPDLESLVSGLKRSE</sequence>
<evidence type="ECO:0000256" key="1">
    <source>
        <dbReference type="SAM" id="SignalP"/>
    </source>
</evidence>
<dbReference type="Gene3D" id="3.40.50.1820">
    <property type="entry name" value="alpha/beta hydrolase"/>
    <property type="match status" value="2"/>
</dbReference>
<protein>
    <submittedName>
        <fullName evidence="3">Xylan esterase</fullName>
    </submittedName>
</protein>
<evidence type="ECO:0000313" key="4">
    <source>
        <dbReference type="Proteomes" id="UP000321083"/>
    </source>
</evidence>
<comment type="caution">
    <text evidence="3">The sequence shown here is derived from an EMBL/GenBank/DDBJ whole genome shotgun (WGS) entry which is preliminary data.</text>
</comment>
<dbReference type="PANTHER" id="PTHR22946:SF8">
    <property type="entry name" value="ACETYL XYLAN ESTERASE DOMAIN-CONTAINING PROTEIN"/>
    <property type="match status" value="1"/>
</dbReference>
<evidence type="ECO:0000313" key="3">
    <source>
        <dbReference type="EMBL" id="TWW09853.1"/>
    </source>
</evidence>
<dbReference type="AlphaFoldDB" id="A0A5C6M6R8"/>
<dbReference type="Proteomes" id="UP000321083">
    <property type="component" value="Unassembled WGS sequence"/>
</dbReference>
<feature type="domain" description="Acetyl xylan esterase" evidence="2">
    <location>
        <begin position="106"/>
        <end position="279"/>
    </location>
</feature>
<dbReference type="InterPro" id="IPR008391">
    <property type="entry name" value="AXE1_dom"/>
</dbReference>
<reference evidence="3 4" key="2">
    <citation type="submission" date="2019-08" db="EMBL/GenBank/DDBJ databases">
        <authorList>
            <person name="Henke P."/>
        </authorList>
    </citation>
    <scope>NUCLEOTIDE SEQUENCE [LARGE SCALE GENOMIC DNA]</scope>
    <source>
        <strain evidence="3">Phe10_nw2017</strain>
    </source>
</reference>
<dbReference type="InterPro" id="IPR029058">
    <property type="entry name" value="AB_hydrolase_fold"/>
</dbReference>
<proteinExistence type="predicted"/>
<feature type="chain" id="PRO_5022744817" evidence="1">
    <location>
        <begin position="26"/>
        <end position="664"/>
    </location>
</feature>
<dbReference type="EMBL" id="SRHE01000163">
    <property type="protein sequence ID" value="TWW09853.1"/>
    <property type="molecule type" value="Genomic_DNA"/>
</dbReference>
<keyword evidence="1" id="KW-0732">Signal</keyword>
<organism evidence="3 4">
    <name type="scientific">Planctomyces bekefii</name>
    <dbReference type="NCBI Taxonomy" id="1653850"/>
    <lineage>
        <taxon>Bacteria</taxon>
        <taxon>Pseudomonadati</taxon>
        <taxon>Planctomycetota</taxon>
        <taxon>Planctomycetia</taxon>
        <taxon>Planctomycetales</taxon>
        <taxon>Planctomycetaceae</taxon>
        <taxon>Planctomyces</taxon>
    </lineage>
</organism>
<dbReference type="Pfam" id="PF05448">
    <property type="entry name" value="AXE1"/>
    <property type="match status" value="1"/>
</dbReference>
<keyword evidence="4" id="KW-1185">Reference proteome</keyword>